<dbReference type="AlphaFoldDB" id="A0A498H351"/>
<protein>
    <submittedName>
        <fullName evidence="2">Uncharacterized protein</fullName>
    </submittedName>
</protein>
<evidence type="ECO:0000313" key="2">
    <source>
        <dbReference type="EMBL" id="RXE56416.1"/>
    </source>
</evidence>
<feature type="coiled-coil region" evidence="1">
    <location>
        <begin position="55"/>
        <end position="89"/>
    </location>
</feature>
<dbReference type="EMBL" id="LHQS01000002">
    <property type="protein sequence ID" value="RXE56416.1"/>
    <property type="molecule type" value="Genomic_DNA"/>
</dbReference>
<keyword evidence="3" id="KW-1185">Reference proteome</keyword>
<evidence type="ECO:0000256" key="1">
    <source>
        <dbReference type="SAM" id="Coils"/>
    </source>
</evidence>
<reference evidence="2 3" key="1">
    <citation type="journal article" date="2015" name="Int. J. Syst. Evol. Microbiol.">
        <title>Methanoculleus taiwanensis sp. nov., a methanogen isolated from deep marine sediment at the deformation front area near Taiwan.</title>
        <authorList>
            <person name="Weng C.Y."/>
            <person name="Chen S.C."/>
            <person name="Lai M.C."/>
            <person name="Wu S.Y."/>
            <person name="Lin S."/>
            <person name="Yang T.F."/>
            <person name="Chen P.C."/>
        </authorList>
    </citation>
    <scope>NUCLEOTIDE SEQUENCE [LARGE SCALE GENOMIC DNA]</scope>
    <source>
        <strain evidence="2 3">CYW4</strain>
    </source>
</reference>
<proteinExistence type="predicted"/>
<accession>A0A498H351</accession>
<comment type="caution">
    <text evidence="2">The sequence shown here is derived from an EMBL/GenBank/DDBJ whole genome shotgun (WGS) entry which is preliminary data.</text>
</comment>
<dbReference type="RefSeq" id="WP_128694206.1">
    <property type="nucleotide sequence ID" value="NZ_LHQS01000002.1"/>
</dbReference>
<gene>
    <name evidence="2" type="ORF">ABH15_10045</name>
</gene>
<keyword evidence="1" id="KW-0175">Coiled coil</keyword>
<name>A0A498H351_9EURY</name>
<organism evidence="2 3">
    <name type="scientific">Methanoculleus taiwanensis</name>
    <dbReference type="NCBI Taxonomy" id="1550565"/>
    <lineage>
        <taxon>Archaea</taxon>
        <taxon>Methanobacteriati</taxon>
        <taxon>Methanobacteriota</taxon>
        <taxon>Stenosarchaea group</taxon>
        <taxon>Methanomicrobia</taxon>
        <taxon>Methanomicrobiales</taxon>
        <taxon>Methanomicrobiaceae</taxon>
        <taxon>Methanoculleus</taxon>
    </lineage>
</organism>
<dbReference type="Proteomes" id="UP000290932">
    <property type="component" value="Unassembled WGS sequence"/>
</dbReference>
<evidence type="ECO:0000313" key="3">
    <source>
        <dbReference type="Proteomes" id="UP000290932"/>
    </source>
</evidence>
<sequence length="168" mass="18831">MSRVIFTASLTDPTVAVHLESFKSSGGNISGLVQNLLKTYFEGGRELGGGSGIRYKLIEERLNSLVHEADTLRAELERYKRHVTEEETKRGEDTEALRVALEKMFDDVLAMGVRSWLRENRFTGQTPAMVVRKRINIVAQKTGSSYPEVAAALLAMLPEMQQFNINEV</sequence>